<evidence type="ECO:0000313" key="1">
    <source>
        <dbReference type="EMBL" id="EDM13798.1"/>
    </source>
</evidence>
<sequence>MVLIFKVNPIAISLSAQRLKLIK</sequence>
<proteinExistence type="predicted"/>
<protein>
    <submittedName>
        <fullName evidence="1">RCG21574</fullName>
    </submittedName>
</protein>
<gene>
    <name evidence="1" type="ORF">rCG_21574</name>
</gene>
<dbReference type="EMBL" id="CH473973">
    <property type="protein sequence ID" value="EDM13798.1"/>
    <property type="molecule type" value="Genomic_DNA"/>
</dbReference>
<reference evidence="1 2" key="1">
    <citation type="submission" date="2005-07" db="EMBL/GenBank/DDBJ databases">
        <authorList>
            <person name="Mural R.J."/>
            <person name="Li P.W."/>
            <person name="Adams M.D."/>
            <person name="Amanatides P.G."/>
            <person name="Baden-Tillson H."/>
            <person name="Barnstead M."/>
            <person name="Chin S.H."/>
            <person name="Dew I."/>
            <person name="Evans C.A."/>
            <person name="Ferriera S."/>
            <person name="Flanigan M."/>
            <person name="Fosler C."/>
            <person name="Glodek A."/>
            <person name="Gu Z."/>
            <person name="Holt R.A."/>
            <person name="Jennings D."/>
            <person name="Kraft C.L."/>
            <person name="Lu F."/>
            <person name="Nguyen T."/>
            <person name="Nusskern D.R."/>
            <person name="Pfannkoch C.M."/>
            <person name="Sitter C."/>
            <person name="Sutton G.G."/>
            <person name="Venter J.C."/>
            <person name="Wang Z."/>
            <person name="Woodage T."/>
            <person name="Zheng X.H."/>
            <person name="Zhong F."/>
        </authorList>
    </citation>
    <scope>NUCLEOTIDE SEQUENCE [LARGE SCALE GENOMIC DNA]</scope>
    <source>
        <strain>BN</strain>
        <strain evidence="2">Sprague-Dawley</strain>
    </source>
</reference>
<accession>A6J1K9</accession>
<dbReference type="AlphaFoldDB" id="A6J1K9"/>
<evidence type="ECO:0000313" key="2">
    <source>
        <dbReference type="Proteomes" id="UP000234681"/>
    </source>
</evidence>
<organism evidence="1 2">
    <name type="scientific">Rattus norvegicus</name>
    <name type="common">Rat</name>
    <dbReference type="NCBI Taxonomy" id="10116"/>
    <lineage>
        <taxon>Eukaryota</taxon>
        <taxon>Metazoa</taxon>
        <taxon>Chordata</taxon>
        <taxon>Craniata</taxon>
        <taxon>Vertebrata</taxon>
        <taxon>Euteleostomi</taxon>
        <taxon>Mammalia</taxon>
        <taxon>Eutheria</taxon>
        <taxon>Euarchontoglires</taxon>
        <taxon>Glires</taxon>
        <taxon>Rodentia</taxon>
        <taxon>Myomorpha</taxon>
        <taxon>Muroidea</taxon>
        <taxon>Muridae</taxon>
        <taxon>Murinae</taxon>
        <taxon>Rattus</taxon>
    </lineage>
</organism>
<dbReference type="Proteomes" id="UP000234681">
    <property type="component" value="Chromosome 12"/>
</dbReference>
<name>A6J1K9_RAT</name>